<feature type="region of interest" description="Disordered" evidence="1">
    <location>
        <begin position="1130"/>
        <end position="1209"/>
    </location>
</feature>
<proteinExistence type="predicted"/>
<feature type="compositionally biased region" description="Polar residues" evidence="1">
    <location>
        <begin position="896"/>
        <end position="906"/>
    </location>
</feature>
<feature type="compositionally biased region" description="Polar residues" evidence="1">
    <location>
        <begin position="721"/>
        <end position="751"/>
    </location>
</feature>
<feature type="compositionally biased region" description="Pro residues" evidence="1">
    <location>
        <begin position="1037"/>
        <end position="1051"/>
    </location>
</feature>
<feature type="compositionally biased region" description="Polar residues" evidence="1">
    <location>
        <begin position="670"/>
        <end position="692"/>
    </location>
</feature>
<gene>
    <name evidence="2" type="ORF">I303_03744</name>
</gene>
<dbReference type="STRING" id="1296121.A0A1A6A7J3"/>
<feature type="compositionally biased region" description="Polar residues" evidence="1">
    <location>
        <begin position="815"/>
        <end position="824"/>
    </location>
</feature>
<feature type="compositionally biased region" description="Low complexity" evidence="1">
    <location>
        <begin position="1004"/>
        <end position="1020"/>
    </location>
</feature>
<organism evidence="2">
    <name type="scientific">Kwoniella dejecticola CBS 10117</name>
    <dbReference type="NCBI Taxonomy" id="1296121"/>
    <lineage>
        <taxon>Eukaryota</taxon>
        <taxon>Fungi</taxon>
        <taxon>Dikarya</taxon>
        <taxon>Basidiomycota</taxon>
        <taxon>Agaricomycotina</taxon>
        <taxon>Tremellomycetes</taxon>
        <taxon>Tremellales</taxon>
        <taxon>Cryptococcaceae</taxon>
        <taxon>Kwoniella</taxon>
    </lineage>
</organism>
<dbReference type="Gene3D" id="1.10.20.10">
    <property type="entry name" value="Histone, subunit A"/>
    <property type="match status" value="1"/>
</dbReference>
<dbReference type="EMBL" id="KI894030">
    <property type="protein sequence ID" value="OBR86027.1"/>
    <property type="molecule type" value="Genomic_DNA"/>
</dbReference>
<feature type="region of interest" description="Disordered" evidence="1">
    <location>
        <begin position="395"/>
        <end position="971"/>
    </location>
</feature>
<dbReference type="GO" id="GO:0046982">
    <property type="term" value="F:protein heterodimerization activity"/>
    <property type="evidence" value="ECO:0007669"/>
    <property type="project" value="InterPro"/>
</dbReference>
<evidence type="ECO:0000256" key="1">
    <source>
        <dbReference type="SAM" id="MobiDB-lite"/>
    </source>
</evidence>
<dbReference type="AlphaFoldDB" id="A0A1A6A7J3"/>
<dbReference type="InterPro" id="IPR009072">
    <property type="entry name" value="Histone-fold"/>
</dbReference>
<feature type="compositionally biased region" description="Basic and acidic residues" evidence="1">
    <location>
        <begin position="802"/>
        <end position="814"/>
    </location>
</feature>
<dbReference type="OrthoDB" id="5382203at2759"/>
<feature type="compositionally biased region" description="Polar residues" evidence="1">
    <location>
        <begin position="454"/>
        <end position="473"/>
    </location>
</feature>
<evidence type="ECO:0000313" key="2">
    <source>
        <dbReference type="EMBL" id="OBR86027.1"/>
    </source>
</evidence>
<feature type="compositionally biased region" description="Polar residues" evidence="1">
    <location>
        <begin position="421"/>
        <end position="435"/>
    </location>
</feature>
<feature type="region of interest" description="Disordered" evidence="1">
    <location>
        <begin position="998"/>
        <end position="1053"/>
    </location>
</feature>
<reference evidence="2" key="1">
    <citation type="submission" date="2013-07" db="EMBL/GenBank/DDBJ databases">
        <title>The Genome Sequence of Cryptococcus dejecticola CBS10117.</title>
        <authorList>
            <consortium name="The Broad Institute Genome Sequencing Platform"/>
            <person name="Cuomo C."/>
            <person name="Litvintseva A."/>
            <person name="Chen Y."/>
            <person name="Heitman J."/>
            <person name="Sun S."/>
            <person name="Springer D."/>
            <person name="Dromer F."/>
            <person name="Young S.K."/>
            <person name="Zeng Q."/>
            <person name="Gargeya S."/>
            <person name="Fitzgerald M."/>
            <person name="Abouelleil A."/>
            <person name="Alvarado L."/>
            <person name="Berlin A.M."/>
            <person name="Chapman S.B."/>
            <person name="Dewar J."/>
            <person name="Goldberg J."/>
            <person name="Griggs A."/>
            <person name="Gujja S."/>
            <person name="Hansen M."/>
            <person name="Howarth C."/>
            <person name="Imamovic A."/>
            <person name="Larimer J."/>
            <person name="McCowan C."/>
            <person name="Murphy C."/>
            <person name="Pearson M."/>
            <person name="Priest M."/>
            <person name="Roberts A."/>
            <person name="Saif S."/>
            <person name="Shea T."/>
            <person name="Sykes S."/>
            <person name="Wortman J."/>
            <person name="Nusbaum C."/>
            <person name="Birren B."/>
        </authorList>
    </citation>
    <scope>NUCLEOTIDE SEQUENCE [LARGE SCALE GENOMIC DNA]</scope>
    <source>
        <strain evidence="2">CBS 10117</strain>
    </source>
</reference>
<feature type="compositionally biased region" description="Basic and acidic residues" evidence="1">
    <location>
        <begin position="825"/>
        <end position="849"/>
    </location>
</feature>
<protein>
    <submittedName>
        <fullName evidence="2">Uncharacterized protein</fullName>
    </submittedName>
</protein>
<feature type="region of interest" description="Disordered" evidence="1">
    <location>
        <begin position="240"/>
        <end position="351"/>
    </location>
</feature>
<feature type="compositionally biased region" description="Low complexity" evidence="1">
    <location>
        <begin position="1184"/>
        <end position="1195"/>
    </location>
</feature>
<feature type="compositionally biased region" description="Low complexity" evidence="1">
    <location>
        <begin position="317"/>
        <end position="330"/>
    </location>
</feature>
<name>A0A1A6A7J3_9TREE</name>
<feature type="compositionally biased region" description="Basic and acidic residues" evidence="1">
    <location>
        <begin position="708"/>
        <end position="719"/>
    </location>
</feature>
<feature type="compositionally biased region" description="Polar residues" evidence="1">
    <location>
        <begin position="595"/>
        <end position="626"/>
    </location>
</feature>
<accession>A0A1A6A7J3</accession>
<dbReference type="VEuPathDB" id="FungiDB:I303_03744"/>
<sequence>MSTPEYLSSISANALISDLRPTTLSVPALQLLNAFLDEVLVSLITAAESLNPSDLRKEGIPSVFSAPTGSTGGENSNLRALGRSAVAEAEVELRSWLEGKGPTKGFAPDNQGTGMRNGRIFNPEKAIELMQFKCVSYSTMASQDPTNESSEEDILTAWKKVGGDAGEDTVEPAALWITAIIEHVCEHVLSQLASVVARDSEIVVAGPQELYTALCEDVSVWGLFKKMKVKIHLEAAIRAGTRHKRSTPSRPSTGQSAAGRASPSMSGSPHASRVSLGHHKDGSLDTTRNITSSPSQHDRSSMETNRFGGISGGVIRKGSQLSKKSGSSPGSKHHLLRGQGQGQSHERSGSVLSENTRSMLGAFHDTHGSEATEEDEQSIQEAQDEFDALVRSGETMKVSLTPSRLKNFDGGNNRRRAAESPNPSLSARSARSDNITPSQFPTPPSTQPRSSTTEQHSQNSYTLSSPTQYSALSPANRPRADSAQRRLQARAASTIEEKVDEEEVASMSKKESLMELLASEGALEDQSPIKKNGVRSSSPEEIRRTVPAVVLGTPPPPPPQSTFSSPPTHDLNTPKAGDFATHQPDIVSSPVVPNGQAQYSPQPVLTRSQYSSSSLNRPNGKTNTPPNGDANAEDDFAFTGQRRPRMKTEAQELADFFNNTPPPTNEPTFKSQPQSPTLSQGEGFSEPPQTAKSGKGFRALLSKATKSSKKEKEKDKDKSPQLGTSASYSKLNSTSNLNVSNGSKHQHSGSIGKSEGPKITGWAGFEDPNSPPQLGKNGGMTMPKKQKSLHSLSNVPTAFRPFAKEEDLTRDNQARKGSNASRTSDYAREAAAKYAERRNSAAALADRRGSAGLGPSALGTGERRGSESTIGVGDRRGSASATGPPPISQERRGSQPLHSPTQTTVNGRPAVDGESKRMIGLGIGSAPSGAESNNGTIEKGSPPVLEDIITSSSPHTRRPESGLEGLKMPGSATSFKTAHSILSPPSAIDRSQTHIPVPVPIPSPTKSVGSVSVSKSTSTGDIIIPRKPLVDSGTQTPPMPTPTPTTPPSPVPSIKLTDLVPLRRLLEHATTVMECKLLLDAILSQYGVPRSLPHIPHLNSQSEGQTQVNVGPEDRVTAWLLAGRDGPVGDVGIGARSHGHPQGRVPEGADSENDLSRTKESMTNGVSRPSDDRDNMGEGENAVTETETATATATEPDLEGDDGIETEVGTETDIETGVIIDSFRNVEIERRSPVKLTR</sequence>
<feature type="compositionally biased region" description="Polar residues" evidence="1">
    <location>
        <begin position="284"/>
        <end position="295"/>
    </location>
</feature>
<feature type="compositionally biased region" description="Acidic residues" evidence="1">
    <location>
        <begin position="1196"/>
        <end position="1209"/>
    </location>
</feature>